<evidence type="ECO:0000313" key="11">
    <source>
        <dbReference type="EMBL" id="ABG51453.1"/>
    </source>
</evidence>
<dbReference type="eggNOG" id="COG2173">
    <property type="taxonomic scope" value="Bacteria"/>
</dbReference>
<gene>
    <name evidence="11" type="ordered locus">Tery_2224</name>
</gene>
<evidence type="ECO:0000256" key="3">
    <source>
        <dbReference type="ARBA" id="ARBA00022723"/>
    </source>
</evidence>
<evidence type="ECO:0000256" key="1">
    <source>
        <dbReference type="ARBA" id="ARBA00001362"/>
    </source>
</evidence>
<dbReference type="GO" id="GO:0160237">
    <property type="term" value="F:D-Ala-D-Ala dipeptidase activity"/>
    <property type="evidence" value="ECO:0007669"/>
    <property type="project" value="UniProtKB-EC"/>
</dbReference>
<feature type="active site" description="Proton donor/acceptor" evidence="9">
    <location>
        <position position="208"/>
    </location>
</feature>
<sequence>MKPYQKIKIQECNEPLVPIPLELFAIESPHPYQKLGAPYHLSQTKSPYFLRQKVLDSLITAQTKLQQNYPSWQIQIFDAYRPIIIQKFMVDYTFTETVKAHGLTLDSPSLTEVKRQEILELVYQFWATPNSDPRTPPPHSTGAAVDVTLVDANGKIINMGSPIDELSPRSYPKHFLELQNEEAQKYHQHRQLLAEVMIFGGFQQHPQEWWHFSLGDQMWAWLTNDQGKVVARYGRVE</sequence>
<feature type="binding site" evidence="9">
    <location>
        <position position="211"/>
    </location>
    <ligand>
        <name>Zn(2+)</name>
        <dbReference type="ChEBI" id="CHEBI:29105"/>
        <note>catalytic</note>
    </ligand>
</feature>
<dbReference type="PANTHER" id="PTHR43126">
    <property type="entry name" value="D-ALANYL-D-ALANINE DIPEPTIDASE"/>
    <property type="match status" value="1"/>
</dbReference>
<keyword evidence="3 9" id="KW-0479">Metal-binding</keyword>
<keyword evidence="4 9" id="KW-0378">Hydrolase</keyword>
<dbReference type="CDD" id="cd14843">
    <property type="entry name" value="D-Ala-D-Ala_dipeptidase_like"/>
    <property type="match status" value="1"/>
</dbReference>
<dbReference type="HAMAP" id="MF_01924">
    <property type="entry name" value="A_A_dipeptidase"/>
    <property type="match status" value="1"/>
</dbReference>
<dbReference type="STRING" id="203124.Tery_2224"/>
<evidence type="ECO:0000256" key="8">
    <source>
        <dbReference type="ARBA" id="ARBA00023316"/>
    </source>
</evidence>
<dbReference type="SUPFAM" id="SSF55166">
    <property type="entry name" value="Hedgehog/DD-peptidase"/>
    <property type="match status" value="1"/>
</dbReference>
<reference evidence="11" key="1">
    <citation type="submission" date="2006-06" db="EMBL/GenBank/DDBJ databases">
        <title>Complete sequence of Trichodesmium erythraeum IMS101.</title>
        <authorList>
            <consortium name="US DOE Joint Genome Institute"/>
            <person name="Copeland A."/>
            <person name="Lucas S."/>
            <person name="Lapidus A."/>
            <person name="Barry K."/>
            <person name="Detter J.C."/>
            <person name="Glavina del Rio T."/>
            <person name="Hammon N."/>
            <person name="Israni S."/>
            <person name="Dalin E."/>
            <person name="Tice H."/>
            <person name="Pitluck S."/>
            <person name="Kiss H."/>
            <person name="Munk A.C."/>
            <person name="Brettin T."/>
            <person name="Bruce D."/>
            <person name="Han C."/>
            <person name="Tapia R."/>
            <person name="Gilna P."/>
            <person name="Schmutz J."/>
            <person name="Larimer F."/>
            <person name="Land M."/>
            <person name="Hauser L."/>
            <person name="Kyrpides N."/>
            <person name="Kim E."/>
            <person name="Richardson P."/>
        </authorList>
    </citation>
    <scope>NUCLEOTIDE SEQUENCE [LARGE SCALE GENOMIC DNA]</scope>
    <source>
        <strain evidence="11">IMS101</strain>
    </source>
</reference>
<dbReference type="PIRSF" id="PIRSF026671">
    <property type="entry name" value="AA_dipeptidase"/>
    <property type="match status" value="1"/>
</dbReference>
<protein>
    <recommendedName>
        <fullName evidence="9 10">D-alanyl-D-alanine dipeptidase</fullName>
        <shortName evidence="9 10">D-Ala-D-Ala dipeptidase</shortName>
        <ecNumber evidence="9 10">3.4.13.22</ecNumber>
    </recommendedName>
</protein>
<proteinExistence type="inferred from homology"/>
<dbReference type="EC" id="3.4.13.22" evidence="9 10"/>
<dbReference type="GO" id="GO:0008270">
    <property type="term" value="F:zinc ion binding"/>
    <property type="evidence" value="ECO:0007669"/>
    <property type="project" value="UniProtKB-UniRule"/>
</dbReference>
<dbReference type="GO" id="GO:0071555">
    <property type="term" value="P:cell wall organization"/>
    <property type="evidence" value="ECO:0007669"/>
    <property type="project" value="UniProtKB-KW"/>
</dbReference>
<evidence type="ECO:0000256" key="5">
    <source>
        <dbReference type="ARBA" id="ARBA00022833"/>
    </source>
</evidence>
<keyword evidence="5 9" id="KW-0862">Zinc</keyword>
<keyword evidence="8 10" id="KW-0961">Cell wall biogenesis/degradation</keyword>
<evidence type="ECO:0000256" key="9">
    <source>
        <dbReference type="HAMAP-Rule" id="MF_01924"/>
    </source>
</evidence>
<comment type="catalytic activity">
    <reaction evidence="1 9 10">
        <text>D-alanyl-D-alanine + H2O = 2 D-alanine</text>
        <dbReference type="Rhea" id="RHEA:20661"/>
        <dbReference type="ChEBI" id="CHEBI:15377"/>
        <dbReference type="ChEBI" id="CHEBI:57416"/>
        <dbReference type="ChEBI" id="CHEBI:57822"/>
        <dbReference type="EC" id="3.4.13.22"/>
    </reaction>
</comment>
<evidence type="ECO:0000256" key="7">
    <source>
        <dbReference type="ARBA" id="ARBA00023049"/>
    </source>
</evidence>
<organism evidence="11">
    <name type="scientific">Trichodesmium erythraeum (strain IMS101)</name>
    <dbReference type="NCBI Taxonomy" id="203124"/>
    <lineage>
        <taxon>Bacteria</taxon>
        <taxon>Bacillati</taxon>
        <taxon>Cyanobacteriota</taxon>
        <taxon>Cyanophyceae</taxon>
        <taxon>Oscillatoriophycideae</taxon>
        <taxon>Oscillatoriales</taxon>
        <taxon>Microcoleaceae</taxon>
        <taxon>Trichodesmium</taxon>
    </lineage>
</organism>
<feature type="site" description="Transition state stabilizer" evidence="9">
    <location>
        <position position="81"/>
    </location>
</feature>
<evidence type="ECO:0000256" key="4">
    <source>
        <dbReference type="ARBA" id="ARBA00022801"/>
    </source>
</evidence>
<dbReference type="KEGG" id="ter:Tery_2224"/>
<keyword evidence="2 9" id="KW-0645">Protease</keyword>
<feature type="binding site" evidence="9">
    <location>
        <position position="146"/>
    </location>
    <ligand>
        <name>Zn(2+)</name>
        <dbReference type="ChEBI" id="CHEBI:29105"/>
        <note>catalytic</note>
    </ligand>
</feature>
<keyword evidence="7 9" id="KW-0482">Metalloprotease</keyword>
<dbReference type="Gene3D" id="3.30.1380.10">
    <property type="match status" value="1"/>
</dbReference>
<dbReference type="OrthoDB" id="9801430at2"/>
<dbReference type="RefSeq" id="WP_011611822.1">
    <property type="nucleotide sequence ID" value="NC_008312.1"/>
</dbReference>
<keyword evidence="6 9" id="KW-0224">Dipeptidase</keyword>
<comment type="cofactor">
    <cofactor evidence="9">
        <name>Zn(2+)</name>
        <dbReference type="ChEBI" id="CHEBI:29105"/>
    </cofactor>
    <text evidence="9">Binds 1 zinc ion per subunit.</text>
</comment>
<dbReference type="InterPro" id="IPR009045">
    <property type="entry name" value="Zn_M74/Hedgehog-like"/>
</dbReference>
<dbReference type="GO" id="GO:0008237">
    <property type="term" value="F:metallopeptidase activity"/>
    <property type="evidence" value="ECO:0007669"/>
    <property type="project" value="UniProtKB-KW"/>
</dbReference>
<dbReference type="HOGENOM" id="CLU_060744_2_2_3"/>
<comment type="similarity">
    <text evidence="9 10">Belongs to the peptidase M15D family.</text>
</comment>
<comment type="function">
    <text evidence="9 10">Catalyzes hydrolysis of the D-alanyl-D-alanine dipeptide.</text>
</comment>
<dbReference type="PANTHER" id="PTHR43126:SF2">
    <property type="entry name" value="D-ALANYL-D-ALANINE DIPEPTIDASE"/>
    <property type="match status" value="1"/>
</dbReference>
<accession>Q112X1</accession>
<dbReference type="AlphaFoldDB" id="Q112X1"/>
<dbReference type="Pfam" id="PF01427">
    <property type="entry name" value="Peptidase_M15"/>
    <property type="match status" value="1"/>
</dbReference>
<evidence type="ECO:0000256" key="2">
    <source>
        <dbReference type="ARBA" id="ARBA00022670"/>
    </source>
</evidence>
<evidence type="ECO:0000256" key="10">
    <source>
        <dbReference type="PIRNR" id="PIRNR026671"/>
    </source>
</evidence>
<name>Q112X1_TRIEI</name>
<evidence type="ECO:0000256" key="6">
    <source>
        <dbReference type="ARBA" id="ARBA00022997"/>
    </source>
</evidence>
<dbReference type="GO" id="GO:0006508">
    <property type="term" value="P:proteolysis"/>
    <property type="evidence" value="ECO:0007669"/>
    <property type="project" value="UniProtKB-KW"/>
</dbReference>
<dbReference type="EMBL" id="CP000393">
    <property type="protein sequence ID" value="ABG51453.1"/>
    <property type="molecule type" value="Genomic_DNA"/>
</dbReference>
<dbReference type="InterPro" id="IPR000755">
    <property type="entry name" value="A_A_dipeptidase"/>
</dbReference>
<feature type="binding site" evidence="9">
    <location>
        <position position="139"/>
    </location>
    <ligand>
        <name>Zn(2+)</name>
        <dbReference type="ChEBI" id="CHEBI:29105"/>
        <note>catalytic</note>
    </ligand>
</feature>